<protein>
    <submittedName>
        <fullName evidence="2">Uncharacterized protein</fullName>
    </submittedName>
</protein>
<keyword evidence="1" id="KW-0732">Signal</keyword>
<dbReference type="AlphaFoldDB" id="A0A182D5U8"/>
<reference evidence="2" key="1">
    <citation type="journal article" date="2015" name="Genome Announc.">
        <title>Complete Genome Sequence of the Bacteriochlorophyll b-Producing Photosynthetic Bacterium Blastochloris viridis.</title>
        <authorList>
            <person name="Tsukatani Y."/>
            <person name="Hirose Y."/>
            <person name="Harada J."/>
            <person name="Misawa N."/>
            <person name="Mori K."/>
            <person name="Inoue K."/>
            <person name="Tamiaki H."/>
        </authorList>
    </citation>
    <scope>NUCLEOTIDE SEQUENCE [LARGE SCALE GENOMIC DNA]</scope>
    <source>
        <strain evidence="2">DSM 133</strain>
    </source>
</reference>
<sequence length="68" mass="7490">MIKTTRRNRGLGLVRRIMAQAALPAPAAAADPIEFCENSRLPFNLLETAPWWDRRPGGFSRDAAAQAP</sequence>
<dbReference type="EMBL" id="AP014854">
    <property type="protein sequence ID" value="BAS00887.1"/>
    <property type="molecule type" value="Genomic_DNA"/>
</dbReference>
<evidence type="ECO:0000313" key="2">
    <source>
        <dbReference type="EMBL" id="BAS00887.1"/>
    </source>
</evidence>
<evidence type="ECO:0000256" key="1">
    <source>
        <dbReference type="SAM" id="SignalP"/>
    </source>
</evidence>
<name>A0A182D5U8_BLAVI</name>
<feature type="signal peptide" evidence="1">
    <location>
        <begin position="1"/>
        <end position="29"/>
    </location>
</feature>
<accession>A0A182D5U8</accession>
<organism evidence="2">
    <name type="scientific">Blastochloris viridis</name>
    <name type="common">Rhodopseudomonas viridis</name>
    <dbReference type="NCBI Taxonomy" id="1079"/>
    <lineage>
        <taxon>Bacteria</taxon>
        <taxon>Pseudomonadati</taxon>
        <taxon>Pseudomonadota</taxon>
        <taxon>Alphaproteobacteria</taxon>
        <taxon>Hyphomicrobiales</taxon>
        <taxon>Blastochloridaceae</taxon>
        <taxon>Blastochloris</taxon>
    </lineage>
</organism>
<feature type="chain" id="PRO_5008116258" evidence="1">
    <location>
        <begin position="30"/>
        <end position="68"/>
    </location>
</feature>
<proteinExistence type="predicted"/>
<gene>
    <name evidence="2" type="ORF">BV133_3293</name>
</gene>